<feature type="domain" description="ABC transmembrane type-1" evidence="9">
    <location>
        <begin position="158"/>
        <end position="352"/>
    </location>
</feature>
<evidence type="ECO:0000256" key="4">
    <source>
        <dbReference type="ARBA" id="ARBA00022475"/>
    </source>
</evidence>
<keyword evidence="5 8" id="KW-0812">Transmembrane</keyword>
<protein>
    <submittedName>
        <fullName evidence="10">Amino acid ABC transporter permease</fullName>
    </submittedName>
</protein>
<comment type="caution">
    <text evidence="10">The sequence shown here is derived from an EMBL/GenBank/DDBJ whole genome shotgun (WGS) entry which is preliminary data.</text>
</comment>
<dbReference type="InterPro" id="IPR035906">
    <property type="entry name" value="MetI-like_sf"/>
</dbReference>
<feature type="transmembrane region" description="Helical" evidence="8">
    <location>
        <begin position="128"/>
        <end position="148"/>
    </location>
</feature>
<evidence type="ECO:0000313" key="10">
    <source>
        <dbReference type="EMBL" id="GGN61546.1"/>
    </source>
</evidence>
<organism evidence="10 11">
    <name type="scientific">Novosphingobium indicum</name>
    <dbReference type="NCBI Taxonomy" id="462949"/>
    <lineage>
        <taxon>Bacteria</taxon>
        <taxon>Pseudomonadati</taxon>
        <taxon>Pseudomonadota</taxon>
        <taxon>Alphaproteobacteria</taxon>
        <taxon>Sphingomonadales</taxon>
        <taxon>Sphingomonadaceae</taxon>
        <taxon>Novosphingobium</taxon>
    </lineage>
</organism>
<dbReference type="PANTHER" id="PTHR30614:SF41">
    <property type="entry name" value="INNER MEMBRANE AMINO-ACID ABC TRANSPORTER PERMEASE PROTEIN YHDY"/>
    <property type="match status" value="1"/>
</dbReference>
<feature type="transmembrane region" description="Helical" evidence="8">
    <location>
        <begin position="99"/>
        <end position="116"/>
    </location>
</feature>
<evidence type="ECO:0000256" key="1">
    <source>
        <dbReference type="ARBA" id="ARBA00004429"/>
    </source>
</evidence>
<proteinExistence type="inferred from homology"/>
<evidence type="ECO:0000256" key="7">
    <source>
        <dbReference type="ARBA" id="ARBA00023136"/>
    </source>
</evidence>
<dbReference type="Pfam" id="PF00528">
    <property type="entry name" value="BPD_transp_1"/>
    <property type="match status" value="1"/>
</dbReference>
<dbReference type="InterPro" id="IPR010065">
    <property type="entry name" value="AA_ABC_transptr_permease_3TM"/>
</dbReference>
<keyword evidence="7 8" id="KW-0472">Membrane</keyword>
<name>A0ABQ2K0M3_9SPHN</name>
<gene>
    <name evidence="10" type="ORF">GCM10011349_44290</name>
</gene>
<keyword evidence="3 8" id="KW-0813">Transport</keyword>
<feature type="transmembrane region" description="Helical" evidence="8">
    <location>
        <begin position="333"/>
        <end position="353"/>
    </location>
</feature>
<dbReference type="InterPro" id="IPR043429">
    <property type="entry name" value="ArtM/GltK/GlnP/TcyL/YhdX-like"/>
</dbReference>
<evidence type="ECO:0000259" key="9">
    <source>
        <dbReference type="PROSITE" id="PS50928"/>
    </source>
</evidence>
<keyword evidence="11" id="KW-1185">Reference proteome</keyword>
<dbReference type="CDD" id="cd06261">
    <property type="entry name" value="TM_PBP2"/>
    <property type="match status" value="1"/>
</dbReference>
<dbReference type="SUPFAM" id="SSF161098">
    <property type="entry name" value="MetI-like"/>
    <property type="match status" value="1"/>
</dbReference>
<dbReference type="InterPro" id="IPR000515">
    <property type="entry name" value="MetI-like"/>
</dbReference>
<dbReference type="Proteomes" id="UP000605099">
    <property type="component" value="Unassembled WGS sequence"/>
</dbReference>
<comment type="similarity">
    <text evidence="2">Belongs to the binding-protein-dependent transport system permease family. HisMQ subfamily.</text>
</comment>
<dbReference type="PANTHER" id="PTHR30614">
    <property type="entry name" value="MEMBRANE COMPONENT OF AMINO ACID ABC TRANSPORTER"/>
    <property type="match status" value="1"/>
</dbReference>
<dbReference type="NCBIfam" id="TIGR01726">
    <property type="entry name" value="HEQRo_perm_3TM"/>
    <property type="match status" value="1"/>
</dbReference>
<evidence type="ECO:0000256" key="5">
    <source>
        <dbReference type="ARBA" id="ARBA00022692"/>
    </source>
</evidence>
<keyword evidence="6 8" id="KW-1133">Transmembrane helix</keyword>
<accession>A0ABQ2K0M3</accession>
<feature type="transmembrane region" description="Helical" evidence="8">
    <location>
        <begin position="203"/>
        <end position="221"/>
    </location>
</feature>
<feature type="transmembrane region" description="Helical" evidence="8">
    <location>
        <begin position="303"/>
        <end position="321"/>
    </location>
</feature>
<evidence type="ECO:0000256" key="6">
    <source>
        <dbReference type="ARBA" id="ARBA00022989"/>
    </source>
</evidence>
<dbReference type="EMBL" id="BMLK01000038">
    <property type="protein sequence ID" value="GGN61546.1"/>
    <property type="molecule type" value="Genomic_DNA"/>
</dbReference>
<feature type="transmembrane region" description="Helical" evidence="8">
    <location>
        <begin position="273"/>
        <end position="291"/>
    </location>
</feature>
<evidence type="ECO:0000313" key="11">
    <source>
        <dbReference type="Proteomes" id="UP000605099"/>
    </source>
</evidence>
<keyword evidence="4" id="KW-1003">Cell membrane</keyword>
<evidence type="ECO:0000256" key="3">
    <source>
        <dbReference type="ARBA" id="ARBA00022448"/>
    </source>
</evidence>
<feature type="transmembrane region" description="Helical" evidence="8">
    <location>
        <begin position="160"/>
        <end position="182"/>
    </location>
</feature>
<feature type="transmembrane region" description="Helical" evidence="8">
    <location>
        <begin position="29"/>
        <end position="51"/>
    </location>
</feature>
<evidence type="ECO:0000256" key="8">
    <source>
        <dbReference type="RuleBase" id="RU363032"/>
    </source>
</evidence>
<comment type="subcellular location">
    <subcellularLocation>
        <location evidence="1">Cell inner membrane</location>
        <topology evidence="1">Multi-pass membrane protein</topology>
    </subcellularLocation>
    <subcellularLocation>
        <location evidence="8">Cell membrane</location>
        <topology evidence="8">Multi-pass membrane protein</topology>
    </subcellularLocation>
</comment>
<sequence>MMPVEAFLRQDAEAVRPAPALVKRGWRKLLFGDVASSLLTVLISLCALWAVPRVLDWAVFDAVWRGNGQACFDAGACWAFLGAKWPLILFGIYPPDQQWRPIVVVLAFLAITLWSLPERNWTRATATGWLVVIVSSLLLMGGDTLGLQPVPTGDWGGLPITILLTVLSLTIGFPFGILLALGRRSEDRMMRWLSVGFIEIVRGLPLLTMLFIAAILLPLMLPDGVTFDNLSRALVALTFYSAAYLAEVIRGGLQSLPKGQEEAARALGLGRLATLRFIILPQAIHAVIPPLTNTVVVVVKNTSLVLVVGLFDLLSAGRSALTDPDWPSPYIETYILVGFVYFVICFGISRYSLWLEHKLSAGVQR</sequence>
<dbReference type="RefSeq" id="WP_229710652.1">
    <property type="nucleotide sequence ID" value="NZ_BMLK01000038.1"/>
</dbReference>
<reference evidence="11" key="1">
    <citation type="journal article" date="2019" name="Int. J. Syst. Evol. Microbiol.">
        <title>The Global Catalogue of Microorganisms (GCM) 10K type strain sequencing project: providing services to taxonomists for standard genome sequencing and annotation.</title>
        <authorList>
            <consortium name="The Broad Institute Genomics Platform"/>
            <consortium name="The Broad Institute Genome Sequencing Center for Infectious Disease"/>
            <person name="Wu L."/>
            <person name="Ma J."/>
        </authorList>
    </citation>
    <scope>NUCLEOTIDE SEQUENCE [LARGE SCALE GENOMIC DNA]</scope>
    <source>
        <strain evidence="11">CGMCC 1.6784</strain>
    </source>
</reference>
<dbReference type="Gene3D" id="1.10.3720.10">
    <property type="entry name" value="MetI-like"/>
    <property type="match status" value="1"/>
</dbReference>
<dbReference type="PROSITE" id="PS50928">
    <property type="entry name" value="ABC_TM1"/>
    <property type="match status" value="1"/>
</dbReference>
<evidence type="ECO:0000256" key="2">
    <source>
        <dbReference type="ARBA" id="ARBA00010072"/>
    </source>
</evidence>